<dbReference type="EMBL" id="QGML01000006">
    <property type="protein sequence ID" value="TVY94485.1"/>
    <property type="molecule type" value="Genomic_DNA"/>
</dbReference>
<name>A0A559MNF8_9HELO</name>
<organism evidence="1 2">
    <name type="scientific">Lachnellula willkommii</name>
    <dbReference type="NCBI Taxonomy" id="215461"/>
    <lineage>
        <taxon>Eukaryota</taxon>
        <taxon>Fungi</taxon>
        <taxon>Dikarya</taxon>
        <taxon>Ascomycota</taxon>
        <taxon>Pezizomycotina</taxon>
        <taxon>Leotiomycetes</taxon>
        <taxon>Helotiales</taxon>
        <taxon>Lachnaceae</taxon>
        <taxon>Lachnellula</taxon>
    </lineage>
</organism>
<dbReference type="AlphaFoldDB" id="A0A559MNF8"/>
<dbReference type="Proteomes" id="UP000315522">
    <property type="component" value="Unassembled WGS sequence"/>
</dbReference>
<evidence type="ECO:0000313" key="1">
    <source>
        <dbReference type="EMBL" id="TVY94485.1"/>
    </source>
</evidence>
<dbReference type="PANTHER" id="PTHR21310">
    <property type="entry name" value="AMINOGLYCOSIDE PHOSPHOTRANSFERASE-RELATED-RELATED"/>
    <property type="match status" value="1"/>
</dbReference>
<accession>A0A559MNF8</accession>
<dbReference type="InterPro" id="IPR051678">
    <property type="entry name" value="AGP_Transferase"/>
</dbReference>
<comment type="caution">
    <text evidence="1">The sequence shown here is derived from an EMBL/GenBank/DDBJ whole genome shotgun (WGS) entry which is preliminary data.</text>
</comment>
<dbReference type="InterPro" id="IPR011009">
    <property type="entry name" value="Kinase-like_dom_sf"/>
</dbReference>
<protein>
    <submittedName>
        <fullName evidence="1">Uncharacterized protein</fullName>
    </submittedName>
</protein>
<reference evidence="1 2" key="1">
    <citation type="submission" date="2018-05" db="EMBL/GenBank/DDBJ databases">
        <title>Genome sequencing and assembly of the regulated plant pathogen Lachnellula willkommii and related sister species for the development of diagnostic species identification markers.</title>
        <authorList>
            <person name="Giroux E."/>
            <person name="Bilodeau G."/>
        </authorList>
    </citation>
    <scope>NUCLEOTIDE SEQUENCE [LARGE SCALE GENOMIC DNA]</scope>
    <source>
        <strain evidence="1 2">CBS 172.35</strain>
    </source>
</reference>
<proteinExistence type="predicted"/>
<sequence>MPGTLKLLNRNPITYESAANDEDNIISKVADVAPYQHSLRCTWIRGSFNVCIPVEVKETSGSVSREVLMRCPMSHKLAEARYPGTVDEKVSCEVGTYAWMQDNCSHIRIPHLFGFGFSDNHHFTHATHRPFYIRFVRMARRYLCTLLRYPVPSQYTHNPTSYSLRTGYLLLEYFKPSTGQMLSKTWNEHREDPTRKQNLFRSMARLILSLARVPQARIGSFRFHDDGTVALANRPLSCSTIILENDGAPRIIQRSDTYMCTDAFVSDMLTFHNHRFLSQPNAVYDEQDCRGQMAVKTLLRALSHHYINRERRNGPFILQLTDFHASNIFVDQEWNITGLIDLEWICSLPVEMLAVPYWLTGRGIDQIKEEHLDEFDKVRKEFMHIFEEEEQKIAGKEHDILLTKVMCDMWESKGVWFWYCVESVNAMYFLLESHLCPRFSGRLSLKAEEIVSQFWCENSEVIIAKKLAEKESEMNPPGRESVKRMSSQLWTLGSSMICAKLDAQDAPPPNSIVSWQDGHNTFHLTPRNESLLVNLSGGDSVTDRIQDRGTNGGVWGIGNEVICKVKSWSEGRQLEASTMKFVRDNFPSVPLPEVLYSWIDRPLHRTFLIMKRVHARTLNVAWPTLSTGQRQNIANEMAEHCFTFAGKTSSNYETASGCGVLENWLKKRPPASYTTTWLPVTLGPLSGPDLKEYMSKISVEPVPDFDVDALPFYHCDLGPTNILVSDDGNSVAAIIDWEAVAYCPSFWLATRPATNWAYRLSEPNDDSQDLYEWSKLFSSTLVAKGFSCQDEAFRKWRQAVSHC</sequence>
<evidence type="ECO:0000313" key="2">
    <source>
        <dbReference type="Proteomes" id="UP000315522"/>
    </source>
</evidence>
<keyword evidence="2" id="KW-1185">Reference proteome</keyword>
<dbReference type="SUPFAM" id="SSF56112">
    <property type="entry name" value="Protein kinase-like (PK-like)"/>
    <property type="match status" value="2"/>
</dbReference>
<gene>
    <name evidence="1" type="ORF">LAWI1_G001206</name>
</gene>
<dbReference type="PANTHER" id="PTHR21310:SF37">
    <property type="entry name" value="AMINOGLYCOSIDE PHOSPHOTRANSFERASE DOMAIN-CONTAINING PROTEIN"/>
    <property type="match status" value="1"/>
</dbReference>